<proteinExistence type="predicted"/>
<feature type="transmembrane region" description="Helical" evidence="2">
    <location>
        <begin position="12"/>
        <end position="28"/>
    </location>
</feature>
<sequence>MLKLIKRQPQWFVAIFAIILVGLYWSLWADDRYVAKATVVLESPQVSAASEVSFGSLLTGDKSDGDLLLLREYLLSTDMLKKVQHELNFRQHYSENGDFFARLGDKDAPIEQLHDYYLKRVAVEMDEYSGVLNIKVQAWTPEFAQQFAKLLLREGESHMNGMGQRLAEEQVQFLDKQVALLETNFQKTRLALLDYQNENGLVSPTQTVENLNTVVSSLEAQLASLKARKSALASYQSARSSDMVRTESEIRALRDQIDKERKRLAQQSGNSLNAVSSQYETLQLRADFAKQTYSNALAALENTRIEAARKLKQVSVLQSPLLPEYPEQPERLYNTSIFAIVVIFMAFIFSMIMLIVKDHRD</sequence>
<comment type="caution">
    <text evidence="3">The sequence shown here is derived from an EMBL/GenBank/DDBJ whole genome shotgun (WGS) entry which is preliminary data.</text>
</comment>
<dbReference type="RefSeq" id="WP_303592735.1">
    <property type="nucleotide sequence ID" value="NZ_JAUORK010000002.1"/>
</dbReference>
<evidence type="ECO:0000313" key="3">
    <source>
        <dbReference type="EMBL" id="MDO6670863.1"/>
    </source>
</evidence>
<dbReference type="InterPro" id="IPR050445">
    <property type="entry name" value="Bact_polysacc_biosynth/exp"/>
</dbReference>
<organism evidence="3 4">
    <name type="scientific">Cobetia amphilecti</name>
    <dbReference type="NCBI Taxonomy" id="1055104"/>
    <lineage>
        <taxon>Bacteria</taxon>
        <taxon>Pseudomonadati</taxon>
        <taxon>Pseudomonadota</taxon>
        <taxon>Gammaproteobacteria</taxon>
        <taxon>Oceanospirillales</taxon>
        <taxon>Halomonadaceae</taxon>
        <taxon>Cobetia</taxon>
    </lineage>
</organism>
<keyword evidence="2" id="KW-0472">Membrane</keyword>
<dbReference type="Proteomes" id="UP001170481">
    <property type="component" value="Unassembled WGS sequence"/>
</dbReference>
<evidence type="ECO:0000256" key="1">
    <source>
        <dbReference type="SAM" id="Coils"/>
    </source>
</evidence>
<evidence type="ECO:0000313" key="4">
    <source>
        <dbReference type="Proteomes" id="UP001170481"/>
    </source>
</evidence>
<dbReference type="EMBL" id="JAUORK010000002">
    <property type="protein sequence ID" value="MDO6670863.1"/>
    <property type="molecule type" value="Genomic_DNA"/>
</dbReference>
<feature type="coiled-coil region" evidence="1">
    <location>
        <begin position="208"/>
        <end position="270"/>
    </location>
</feature>
<gene>
    <name evidence="3" type="ORF">Q4535_01910</name>
</gene>
<keyword evidence="2" id="KW-0812">Transmembrane</keyword>
<name>A0AAP4TYX1_9GAMM</name>
<dbReference type="PANTHER" id="PTHR32309">
    <property type="entry name" value="TYROSINE-PROTEIN KINASE"/>
    <property type="match status" value="1"/>
</dbReference>
<keyword evidence="2" id="KW-1133">Transmembrane helix</keyword>
<keyword evidence="1" id="KW-0175">Coiled coil</keyword>
<dbReference type="PANTHER" id="PTHR32309:SF13">
    <property type="entry name" value="FERRIC ENTEROBACTIN TRANSPORT PROTEIN FEPE"/>
    <property type="match status" value="1"/>
</dbReference>
<protein>
    <submittedName>
        <fullName evidence="3">Chain-length determining protein</fullName>
    </submittedName>
</protein>
<reference evidence="3" key="1">
    <citation type="submission" date="2023-07" db="EMBL/GenBank/DDBJ databases">
        <title>Genome content predicts the carbon catabolic preferences of heterotrophic bacteria.</title>
        <authorList>
            <person name="Gralka M."/>
        </authorList>
    </citation>
    <scope>NUCLEOTIDE SEQUENCE</scope>
    <source>
        <strain evidence="3">C2R13</strain>
    </source>
</reference>
<dbReference type="GO" id="GO:0004713">
    <property type="term" value="F:protein tyrosine kinase activity"/>
    <property type="evidence" value="ECO:0007669"/>
    <property type="project" value="TreeGrafter"/>
</dbReference>
<dbReference type="GO" id="GO:0005886">
    <property type="term" value="C:plasma membrane"/>
    <property type="evidence" value="ECO:0007669"/>
    <property type="project" value="TreeGrafter"/>
</dbReference>
<evidence type="ECO:0000256" key="2">
    <source>
        <dbReference type="SAM" id="Phobius"/>
    </source>
</evidence>
<feature type="transmembrane region" description="Helical" evidence="2">
    <location>
        <begin position="337"/>
        <end position="356"/>
    </location>
</feature>
<accession>A0AAP4TYX1</accession>
<dbReference type="AlphaFoldDB" id="A0AAP4TYX1"/>